<organism evidence="4 5">
    <name type="scientific">Rapidithrix thailandica</name>
    <dbReference type="NCBI Taxonomy" id="413964"/>
    <lineage>
        <taxon>Bacteria</taxon>
        <taxon>Pseudomonadati</taxon>
        <taxon>Bacteroidota</taxon>
        <taxon>Cytophagia</taxon>
        <taxon>Cytophagales</taxon>
        <taxon>Flammeovirgaceae</taxon>
        <taxon>Rapidithrix</taxon>
    </lineage>
</organism>
<sequence>MEERISDQQWAKFFNNNCTEEEHRAIMEWMSTASDQEVERIMEQHSELVMHQQVPSVDLESLDFSKVQKALHPKSVKSYSLKRKPLWKGIAAAVTVILISVYGFWQFKRTEVPEPVAWEEVVTQSGQKKVVKLPDGTKITLNAESQLSYPNVFSDTLREVRLVGEAYFEVQKDTGKPFIVHTGDLDTKVLGTSFNVRAFPADQEVEVALEEGKVQVSATTGVAFTPVILEPNQQLIFEKQRHTGRVEGFDPLQTTGWRQNAFVFENAPLKEVLKILERQYGVSFIVDVALIRACQVNARFEEDSFITILQVLTTAAELNYQIKGKTIQLTGKGC</sequence>
<dbReference type="Gene3D" id="3.55.50.30">
    <property type="match status" value="1"/>
</dbReference>
<keyword evidence="1" id="KW-0472">Membrane</keyword>
<dbReference type="PANTHER" id="PTHR30273">
    <property type="entry name" value="PERIPLASMIC SIGNAL SENSOR AND SIGMA FACTOR ACTIVATOR FECR-RELATED"/>
    <property type="match status" value="1"/>
</dbReference>
<dbReference type="RefSeq" id="WP_346819722.1">
    <property type="nucleotide sequence ID" value="NZ_JBDKWZ010000001.1"/>
</dbReference>
<gene>
    <name evidence="4" type="ORF">AAG747_03450</name>
</gene>
<dbReference type="Pfam" id="PF04773">
    <property type="entry name" value="FecR"/>
    <property type="match status" value="1"/>
</dbReference>
<feature type="domain" description="FecR protein" evidence="2">
    <location>
        <begin position="120"/>
        <end position="215"/>
    </location>
</feature>
<accession>A0AAW9S3F3</accession>
<dbReference type="InterPro" id="IPR032508">
    <property type="entry name" value="FecR_C"/>
</dbReference>
<keyword evidence="5" id="KW-1185">Reference proteome</keyword>
<keyword evidence="1" id="KW-1133">Transmembrane helix</keyword>
<evidence type="ECO:0000259" key="2">
    <source>
        <dbReference type="Pfam" id="PF04773"/>
    </source>
</evidence>
<evidence type="ECO:0000256" key="1">
    <source>
        <dbReference type="SAM" id="Phobius"/>
    </source>
</evidence>
<dbReference type="Pfam" id="PF16344">
    <property type="entry name" value="FecR_C"/>
    <property type="match status" value="1"/>
</dbReference>
<evidence type="ECO:0000313" key="4">
    <source>
        <dbReference type="EMBL" id="MEN7546945.1"/>
    </source>
</evidence>
<dbReference type="AlphaFoldDB" id="A0AAW9S3F3"/>
<dbReference type="InterPro" id="IPR006860">
    <property type="entry name" value="FecR"/>
</dbReference>
<evidence type="ECO:0000259" key="3">
    <source>
        <dbReference type="Pfam" id="PF16344"/>
    </source>
</evidence>
<name>A0AAW9S3F3_9BACT</name>
<protein>
    <submittedName>
        <fullName evidence="4">FecR domain-containing protein</fullName>
    </submittedName>
</protein>
<feature type="transmembrane region" description="Helical" evidence="1">
    <location>
        <begin position="86"/>
        <end position="105"/>
    </location>
</feature>
<dbReference type="PANTHER" id="PTHR30273:SF2">
    <property type="entry name" value="PROTEIN FECR"/>
    <property type="match status" value="1"/>
</dbReference>
<dbReference type="EMBL" id="JBDKWZ010000001">
    <property type="protein sequence ID" value="MEN7546945.1"/>
    <property type="molecule type" value="Genomic_DNA"/>
</dbReference>
<dbReference type="Gene3D" id="2.60.120.1440">
    <property type="match status" value="1"/>
</dbReference>
<dbReference type="Proteomes" id="UP001403385">
    <property type="component" value="Unassembled WGS sequence"/>
</dbReference>
<proteinExistence type="predicted"/>
<dbReference type="FunFam" id="2.60.120.1440:FF:000001">
    <property type="entry name" value="Putative anti-sigma factor"/>
    <property type="match status" value="1"/>
</dbReference>
<comment type="caution">
    <text evidence="4">The sequence shown here is derived from an EMBL/GenBank/DDBJ whole genome shotgun (WGS) entry which is preliminary data.</text>
</comment>
<keyword evidence="1" id="KW-0812">Transmembrane</keyword>
<feature type="domain" description="Protein FecR C-terminal" evidence="3">
    <location>
        <begin position="262"/>
        <end position="327"/>
    </location>
</feature>
<dbReference type="InterPro" id="IPR012373">
    <property type="entry name" value="Ferrdict_sens_TM"/>
</dbReference>
<dbReference type="GO" id="GO:0016989">
    <property type="term" value="F:sigma factor antagonist activity"/>
    <property type="evidence" value="ECO:0007669"/>
    <property type="project" value="TreeGrafter"/>
</dbReference>
<reference evidence="4 5" key="1">
    <citation type="submission" date="2024-04" db="EMBL/GenBank/DDBJ databases">
        <title>Novel genus in family Flammeovirgaceae.</title>
        <authorList>
            <person name="Nguyen T.H."/>
            <person name="Vuong T.Q."/>
            <person name="Le H."/>
            <person name="Kim S.-G."/>
        </authorList>
    </citation>
    <scope>NUCLEOTIDE SEQUENCE [LARGE SCALE GENOMIC DNA]</scope>
    <source>
        <strain evidence="4 5">JCM 23209</strain>
    </source>
</reference>
<evidence type="ECO:0000313" key="5">
    <source>
        <dbReference type="Proteomes" id="UP001403385"/>
    </source>
</evidence>
<dbReference type="PIRSF" id="PIRSF018266">
    <property type="entry name" value="FecR"/>
    <property type="match status" value="1"/>
</dbReference>